<keyword evidence="13" id="KW-1185">Reference proteome</keyword>
<feature type="active site" description="Nucleophile" evidence="10">
    <location>
        <position position="248"/>
    </location>
</feature>
<dbReference type="InterPro" id="IPR036962">
    <property type="entry name" value="Glyco_hydro_3_N_sf"/>
</dbReference>
<dbReference type="InterPro" id="IPR019800">
    <property type="entry name" value="Glyco_hydro_3_AS"/>
</dbReference>
<feature type="binding site" evidence="10">
    <location>
        <position position="61"/>
    </location>
    <ligand>
        <name>substrate</name>
    </ligand>
</feature>
<evidence type="ECO:0000256" key="4">
    <source>
        <dbReference type="ARBA" id="ARBA00022801"/>
    </source>
</evidence>
<comment type="pathway">
    <text evidence="10">Cell wall biogenesis; peptidoglycan recycling.</text>
</comment>
<gene>
    <name evidence="10 12" type="primary">nagZ</name>
    <name evidence="12" type="ORF">H5985_03200</name>
</gene>
<evidence type="ECO:0000256" key="7">
    <source>
        <dbReference type="ARBA" id="ARBA00023295"/>
    </source>
</evidence>
<feature type="active site" description="Proton donor/acceptor" evidence="10">
    <location>
        <position position="178"/>
    </location>
</feature>
<reference evidence="12 13" key="1">
    <citation type="journal article" date="2021" name="Sci. Rep.">
        <title>The distribution of antibiotic resistance genes in chicken gut microbiota commensals.</title>
        <authorList>
            <person name="Juricova H."/>
            <person name="Matiasovicova J."/>
            <person name="Kubasova T."/>
            <person name="Cejkova D."/>
            <person name="Rychlik I."/>
        </authorList>
    </citation>
    <scope>NUCLEOTIDE SEQUENCE [LARGE SCALE GENOMIC DNA]</scope>
    <source>
        <strain evidence="12 13">An562</strain>
    </source>
</reference>
<keyword evidence="2 10" id="KW-0963">Cytoplasm</keyword>
<dbReference type="EC" id="3.2.1.52" evidence="10"/>
<evidence type="ECO:0000259" key="11">
    <source>
        <dbReference type="Pfam" id="PF00933"/>
    </source>
</evidence>
<sequence>MGPLVLDIESTRLTSDDIRRISHPLVGMVILFTRNYENRKQLTELCRDIHAIKPGLLIAVDHEGGRVQRFREGFTQIPAMSKLGECWEKSSEKATLAAMACGYVLAAELRACGVDMSFAPCLDVNFNRSQIIGERAFSSQPNVITQLALALIQGMRLAGMSNCGKHFPGHGWVIADSHLELPVDDRPLEFLSEKDLKPYMWMGQALDSVMAAHVLYSQIDSKPAGFSEYWLKTVLRDKLHFTGVVFSDDLSMKGAVAAGNVTERAQAALQAGCDMLILCNDFAASDTLLQTLTFADSPERADRVKRLLPKGEAPDWETMVQSALYKRSLAYLKEFI</sequence>
<comment type="function">
    <text evidence="10">Plays a role in peptidoglycan recycling by cleaving the terminal beta-1,4-linked N-acetylglucosamine (GlcNAc) from peptide-linked peptidoglycan fragments, giving rise to free GlcNAc, anhydro-N-acetylmuramic acid and anhydro-N-acetylmuramic acid-linked peptides.</text>
</comment>
<evidence type="ECO:0000256" key="5">
    <source>
        <dbReference type="ARBA" id="ARBA00022960"/>
    </source>
</evidence>
<evidence type="ECO:0000313" key="13">
    <source>
        <dbReference type="Proteomes" id="UP000777002"/>
    </source>
</evidence>
<feature type="domain" description="Glycoside hydrolase family 3 N-terminal" evidence="11">
    <location>
        <begin position="16"/>
        <end position="284"/>
    </location>
</feature>
<evidence type="ECO:0000256" key="10">
    <source>
        <dbReference type="HAMAP-Rule" id="MF_00364"/>
    </source>
</evidence>
<keyword evidence="6 10" id="KW-0573">Peptidoglycan synthesis</keyword>
<dbReference type="HAMAP" id="MF_00364">
    <property type="entry name" value="NagZ"/>
    <property type="match status" value="1"/>
</dbReference>
<dbReference type="PANTHER" id="PTHR30480">
    <property type="entry name" value="BETA-HEXOSAMINIDASE-RELATED"/>
    <property type="match status" value="1"/>
</dbReference>
<keyword evidence="8 10" id="KW-0131">Cell cycle</keyword>
<accession>A0ABS2GS66</accession>
<keyword evidence="9 10" id="KW-0961">Cell wall biogenesis/degradation</keyword>
<dbReference type="PROSITE" id="PS00775">
    <property type="entry name" value="GLYCOSYL_HYDROL_F3"/>
    <property type="match status" value="1"/>
</dbReference>
<dbReference type="NCBIfam" id="NF003740">
    <property type="entry name" value="PRK05337.1"/>
    <property type="match status" value="1"/>
</dbReference>
<dbReference type="GO" id="GO:0004563">
    <property type="term" value="F:beta-N-acetylhexosaminidase activity"/>
    <property type="evidence" value="ECO:0007669"/>
    <property type="project" value="UniProtKB-EC"/>
</dbReference>
<comment type="similarity">
    <text evidence="10">Belongs to the glycosyl hydrolase 3 family. NagZ subfamily.</text>
</comment>
<dbReference type="RefSeq" id="WP_205049871.1">
    <property type="nucleotide sequence ID" value="NZ_JACJKX010000003.1"/>
</dbReference>
<evidence type="ECO:0000256" key="6">
    <source>
        <dbReference type="ARBA" id="ARBA00022984"/>
    </source>
</evidence>
<proteinExistence type="inferred from homology"/>
<feature type="site" description="Important for catalytic activity" evidence="10">
    <location>
        <position position="176"/>
    </location>
</feature>
<feature type="binding site" evidence="10">
    <location>
        <position position="135"/>
    </location>
    <ligand>
        <name>substrate</name>
    </ligand>
</feature>
<evidence type="ECO:0000256" key="2">
    <source>
        <dbReference type="ARBA" id="ARBA00022490"/>
    </source>
</evidence>
<protein>
    <recommendedName>
        <fullName evidence="10">Beta-hexosaminidase</fullName>
        <ecNumber evidence="10">3.2.1.52</ecNumber>
    </recommendedName>
    <alternativeName>
        <fullName evidence="10">Beta-N-acetylhexosaminidase</fullName>
    </alternativeName>
    <alternativeName>
        <fullName evidence="10">N-acetyl-beta-glucosaminidase</fullName>
    </alternativeName>
</protein>
<comment type="catalytic activity">
    <reaction evidence="1 10">
        <text>Hydrolysis of terminal non-reducing N-acetyl-D-hexosamine residues in N-acetyl-beta-D-hexosaminides.</text>
        <dbReference type="EC" id="3.2.1.52"/>
    </reaction>
</comment>
<dbReference type="InterPro" id="IPR001764">
    <property type="entry name" value="Glyco_hydro_3_N"/>
</dbReference>
<dbReference type="Proteomes" id="UP000777002">
    <property type="component" value="Unassembled WGS sequence"/>
</dbReference>
<evidence type="ECO:0000256" key="9">
    <source>
        <dbReference type="ARBA" id="ARBA00023316"/>
    </source>
</evidence>
<dbReference type="PANTHER" id="PTHR30480:SF13">
    <property type="entry name" value="BETA-HEXOSAMINIDASE"/>
    <property type="match status" value="1"/>
</dbReference>
<evidence type="ECO:0000313" key="12">
    <source>
        <dbReference type="EMBL" id="MBM6928279.1"/>
    </source>
</evidence>
<dbReference type="SUPFAM" id="SSF51445">
    <property type="entry name" value="(Trans)glycosidases"/>
    <property type="match status" value="1"/>
</dbReference>
<dbReference type="Gene3D" id="3.20.20.300">
    <property type="entry name" value="Glycoside hydrolase, family 3, N-terminal domain"/>
    <property type="match status" value="1"/>
</dbReference>
<evidence type="ECO:0000256" key="3">
    <source>
        <dbReference type="ARBA" id="ARBA00022618"/>
    </source>
</evidence>
<keyword evidence="7 10" id="KW-0326">Glycosidase</keyword>
<feature type="binding site" evidence="10">
    <location>
        <position position="69"/>
    </location>
    <ligand>
        <name>substrate</name>
    </ligand>
</feature>
<comment type="caution">
    <text evidence="12">The sequence shown here is derived from an EMBL/GenBank/DDBJ whole genome shotgun (WGS) entry which is preliminary data.</text>
</comment>
<dbReference type="InterPro" id="IPR022956">
    <property type="entry name" value="Beta_hexosaminidase_bac"/>
</dbReference>
<evidence type="ECO:0000256" key="8">
    <source>
        <dbReference type="ARBA" id="ARBA00023306"/>
    </source>
</evidence>
<feature type="binding site" evidence="10">
    <location>
        <begin position="165"/>
        <end position="166"/>
    </location>
    <ligand>
        <name>substrate</name>
    </ligand>
</feature>
<dbReference type="InterPro" id="IPR017853">
    <property type="entry name" value="GH"/>
</dbReference>
<keyword evidence="4 10" id="KW-0378">Hydrolase</keyword>
<dbReference type="EMBL" id="JACJKX010000003">
    <property type="protein sequence ID" value="MBM6928279.1"/>
    <property type="molecule type" value="Genomic_DNA"/>
</dbReference>
<name>A0ABS2GS66_9BURK</name>
<evidence type="ECO:0000256" key="1">
    <source>
        <dbReference type="ARBA" id="ARBA00001231"/>
    </source>
</evidence>
<dbReference type="InterPro" id="IPR050226">
    <property type="entry name" value="NagZ_Beta-hexosaminidase"/>
</dbReference>
<organism evidence="12 13">
    <name type="scientific">Parasutterella secunda</name>
    <dbReference type="NCBI Taxonomy" id="626947"/>
    <lineage>
        <taxon>Bacteria</taxon>
        <taxon>Pseudomonadati</taxon>
        <taxon>Pseudomonadota</taxon>
        <taxon>Betaproteobacteria</taxon>
        <taxon>Burkholderiales</taxon>
        <taxon>Sutterellaceae</taxon>
        <taxon>Parasutterella</taxon>
    </lineage>
</organism>
<comment type="subcellular location">
    <subcellularLocation>
        <location evidence="10">Cytoplasm</location>
    </subcellularLocation>
</comment>
<keyword evidence="5 10" id="KW-0133">Cell shape</keyword>
<keyword evidence="3 10" id="KW-0132">Cell division</keyword>
<dbReference type="Pfam" id="PF00933">
    <property type="entry name" value="Glyco_hydro_3"/>
    <property type="match status" value="1"/>
</dbReference>